<reference evidence="3 4" key="1">
    <citation type="journal article" date="2018" name="Nat. Biotechnol.">
        <title>A standardized bacterial taxonomy based on genome phylogeny substantially revises the tree of life.</title>
        <authorList>
            <person name="Parks D.H."/>
            <person name="Chuvochina M."/>
            <person name="Waite D.W."/>
            <person name="Rinke C."/>
            <person name="Skarshewski A."/>
            <person name="Chaumeil P.A."/>
            <person name="Hugenholtz P."/>
        </authorList>
    </citation>
    <scope>NUCLEOTIDE SEQUENCE [LARGE SCALE GENOMIC DNA]</scope>
    <source>
        <strain evidence="3">UBA9956</strain>
    </source>
</reference>
<dbReference type="CDD" id="cd11528">
    <property type="entry name" value="NTP-PPase_MazG_Nterm"/>
    <property type="match status" value="1"/>
</dbReference>
<dbReference type="PANTHER" id="PTHR30522">
    <property type="entry name" value="NUCLEOSIDE TRIPHOSPHATE PYROPHOSPHOHYDROLASE"/>
    <property type="match status" value="1"/>
</dbReference>
<dbReference type="FunFam" id="1.10.287.1080:FF:000001">
    <property type="entry name" value="Nucleoside triphosphate pyrophosphohydrolase"/>
    <property type="match status" value="1"/>
</dbReference>
<dbReference type="GO" id="GO:0046061">
    <property type="term" value="P:dATP catabolic process"/>
    <property type="evidence" value="ECO:0007669"/>
    <property type="project" value="TreeGrafter"/>
</dbReference>
<dbReference type="GO" id="GO:0046081">
    <property type="term" value="P:dUTP catabolic process"/>
    <property type="evidence" value="ECO:0007669"/>
    <property type="project" value="TreeGrafter"/>
</dbReference>
<sequence length="248" mass="29344">MSKKFDQLEKIIKRLRRECPWDKKQTHKTLRRYVIEEAHELTDAIDKRDDEKIKDELGDVLLQVMLHSAISEEKKKFTIDDVIDNLSDKMKRRHPHVFSNGSAKTDKEVLNKWVEIKKKEKKHKSVMDDLPSYLPALIFSSKIQRRASAKKFEWDKIDGVYEKINEEIEEIKNANNLKEREDEIGDLLFTVSHLANRLGIDGEIALRKSTKKFASRFKKMEKLLEKEGKKMEDLNLTEMDTFWNRVKS</sequence>
<organism evidence="3 4">
    <name type="scientific">candidate division WOR-3 bacterium</name>
    <dbReference type="NCBI Taxonomy" id="2052148"/>
    <lineage>
        <taxon>Bacteria</taxon>
        <taxon>Bacteria division WOR-3</taxon>
    </lineage>
</organism>
<name>A0A350HBQ4_UNCW3</name>
<proteinExistence type="predicted"/>
<dbReference type="GO" id="GO:0006950">
    <property type="term" value="P:response to stress"/>
    <property type="evidence" value="ECO:0007669"/>
    <property type="project" value="UniProtKB-ARBA"/>
</dbReference>
<dbReference type="InterPro" id="IPR048015">
    <property type="entry name" value="NTP-PPase_MazG-like_N"/>
</dbReference>
<feature type="domain" description="NTP pyrophosphohydrolase MazG-like" evidence="2">
    <location>
        <begin position="161"/>
        <end position="219"/>
    </location>
</feature>
<dbReference type="InterPro" id="IPR011551">
    <property type="entry name" value="NTP_PyrPHydrolase_MazG"/>
</dbReference>
<dbReference type="Pfam" id="PF03819">
    <property type="entry name" value="MazG"/>
    <property type="match status" value="2"/>
</dbReference>
<keyword evidence="3" id="KW-0378">Hydrolase</keyword>
<gene>
    <name evidence="3" type="ORF">DCW38_07325</name>
</gene>
<evidence type="ECO:0000313" key="4">
    <source>
        <dbReference type="Proteomes" id="UP000264062"/>
    </source>
</evidence>
<dbReference type="NCBIfam" id="TIGR00444">
    <property type="entry name" value="mazG"/>
    <property type="match status" value="1"/>
</dbReference>
<dbReference type="CDD" id="cd11529">
    <property type="entry name" value="NTP-PPase_MazG_Cterm"/>
    <property type="match status" value="1"/>
</dbReference>
<dbReference type="AlphaFoldDB" id="A0A350HBQ4"/>
<dbReference type="GO" id="GO:0047429">
    <property type="term" value="F:nucleoside triphosphate diphosphatase activity"/>
    <property type="evidence" value="ECO:0007669"/>
    <property type="project" value="InterPro"/>
</dbReference>
<dbReference type="GO" id="GO:0046052">
    <property type="term" value="P:UTP catabolic process"/>
    <property type="evidence" value="ECO:0007669"/>
    <property type="project" value="TreeGrafter"/>
</dbReference>
<dbReference type="Proteomes" id="UP000264062">
    <property type="component" value="Unassembled WGS sequence"/>
</dbReference>
<dbReference type="GO" id="GO:0046047">
    <property type="term" value="P:TTP catabolic process"/>
    <property type="evidence" value="ECO:0007669"/>
    <property type="project" value="TreeGrafter"/>
</dbReference>
<dbReference type="SUPFAM" id="SSF101386">
    <property type="entry name" value="all-alpha NTP pyrophosphatases"/>
    <property type="match status" value="2"/>
</dbReference>
<accession>A0A350HBQ4</accession>
<dbReference type="NCBIfam" id="NF007113">
    <property type="entry name" value="PRK09562.1"/>
    <property type="match status" value="1"/>
</dbReference>
<keyword evidence="1" id="KW-0175">Coiled coil</keyword>
<evidence type="ECO:0000256" key="1">
    <source>
        <dbReference type="SAM" id="Coils"/>
    </source>
</evidence>
<dbReference type="PANTHER" id="PTHR30522:SF0">
    <property type="entry name" value="NUCLEOSIDE TRIPHOSPHATE PYROPHOSPHOHYDROLASE"/>
    <property type="match status" value="1"/>
</dbReference>
<dbReference type="InterPro" id="IPR048011">
    <property type="entry name" value="NTP-PPase_MazG-like_C"/>
</dbReference>
<feature type="domain" description="NTP pyrophosphohydrolase MazG-like" evidence="2">
    <location>
        <begin position="25"/>
        <end position="98"/>
    </location>
</feature>
<dbReference type="Gene3D" id="1.10.287.1080">
    <property type="entry name" value="MazG-like"/>
    <property type="match status" value="2"/>
</dbReference>
<dbReference type="InterPro" id="IPR004518">
    <property type="entry name" value="MazG-like_dom"/>
</dbReference>
<dbReference type="EMBL" id="DMZY01000215">
    <property type="protein sequence ID" value="HAV92970.1"/>
    <property type="molecule type" value="Genomic_DNA"/>
</dbReference>
<dbReference type="GO" id="GO:0046076">
    <property type="term" value="P:dTTP catabolic process"/>
    <property type="evidence" value="ECO:0007669"/>
    <property type="project" value="TreeGrafter"/>
</dbReference>
<feature type="coiled-coil region" evidence="1">
    <location>
        <begin position="157"/>
        <end position="184"/>
    </location>
</feature>
<protein>
    <submittedName>
        <fullName evidence="3">Nucleoside triphosphate pyrophosphohydrolase</fullName>
    </submittedName>
</protein>
<evidence type="ECO:0000259" key="2">
    <source>
        <dbReference type="Pfam" id="PF03819"/>
    </source>
</evidence>
<evidence type="ECO:0000313" key="3">
    <source>
        <dbReference type="EMBL" id="HAV92970.1"/>
    </source>
</evidence>
<comment type="caution">
    <text evidence="3">The sequence shown here is derived from an EMBL/GenBank/DDBJ whole genome shotgun (WGS) entry which is preliminary data.</text>
</comment>
<dbReference type="GO" id="GO:0006203">
    <property type="term" value="P:dGTP catabolic process"/>
    <property type="evidence" value="ECO:0007669"/>
    <property type="project" value="TreeGrafter"/>
</dbReference>